<keyword evidence="10 14" id="KW-0479">Metal-binding</keyword>
<comment type="catalytic activity">
    <reaction evidence="1 14 15">
        <text>D-ribulose 5-phosphate = (2S)-2-hydroxy-3-oxobutyl phosphate + formate + H(+)</text>
        <dbReference type="Rhea" id="RHEA:18457"/>
        <dbReference type="ChEBI" id="CHEBI:15378"/>
        <dbReference type="ChEBI" id="CHEBI:15740"/>
        <dbReference type="ChEBI" id="CHEBI:58121"/>
        <dbReference type="ChEBI" id="CHEBI:58830"/>
        <dbReference type="EC" id="4.1.99.12"/>
    </reaction>
</comment>
<proteinExistence type="inferred from homology"/>
<evidence type="ECO:0000256" key="14">
    <source>
        <dbReference type="HAMAP-Rule" id="MF_00180"/>
    </source>
</evidence>
<evidence type="ECO:0000256" key="4">
    <source>
        <dbReference type="ARBA" id="ARBA00004904"/>
    </source>
</evidence>
<evidence type="ECO:0000256" key="5">
    <source>
        <dbReference type="ARBA" id="ARBA00005520"/>
    </source>
</evidence>
<evidence type="ECO:0000256" key="8">
    <source>
        <dbReference type="ARBA" id="ARBA00018836"/>
    </source>
</evidence>
<comment type="pathway">
    <text evidence="4 14 15">Cofactor biosynthesis; riboflavin biosynthesis; 2-hydroxy-3-oxobutyl phosphate from D-ribulose 5-phosphate: step 1/1.</text>
</comment>
<name>A0A6M5YBG0_9BACT</name>
<keyword evidence="9 14" id="KW-0686">Riboflavin biosynthesis</keyword>
<dbReference type="Proteomes" id="UP000502756">
    <property type="component" value="Chromosome"/>
</dbReference>
<evidence type="ECO:0000256" key="12">
    <source>
        <dbReference type="ARBA" id="ARBA00023211"/>
    </source>
</evidence>
<keyword evidence="12 14" id="KW-0464">Manganese</keyword>
<keyword evidence="11 14" id="KW-0460">Magnesium</keyword>
<comment type="cofactor">
    <cofactor evidence="14 15">
        <name>Mg(2+)</name>
        <dbReference type="ChEBI" id="CHEBI:18420"/>
    </cofactor>
    <cofactor evidence="14 15">
        <name>Mn(2+)</name>
        <dbReference type="ChEBI" id="CHEBI:29035"/>
    </cofactor>
    <text evidence="14 15">Binds 2 divalent metal cations per subunit. Magnesium or manganese.</text>
</comment>
<evidence type="ECO:0000256" key="3">
    <source>
        <dbReference type="ARBA" id="ARBA00002284"/>
    </source>
</evidence>
<organism evidence="16 17">
    <name type="scientific">Spirosoma taeanense</name>
    <dbReference type="NCBI Taxonomy" id="2735870"/>
    <lineage>
        <taxon>Bacteria</taxon>
        <taxon>Pseudomonadati</taxon>
        <taxon>Bacteroidota</taxon>
        <taxon>Cytophagia</taxon>
        <taxon>Cytophagales</taxon>
        <taxon>Cytophagaceae</taxon>
        <taxon>Spirosoma</taxon>
    </lineage>
</organism>
<evidence type="ECO:0000256" key="13">
    <source>
        <dbReference type="ARBA" id="ARBA00023239"/>
    </source>
</evidence>
<comment type="similarity">
    <text evidence="5">In the N-terminal section; belongs to the DHBP synthase family.</text>
</comment>
<comment type="similarity">
    <text evidence="14 15">Belongs to the DHBP synthase family.</text>
</comment>
<feature type="binding site" evidence="14">
    <location>
        <position position="31"/>
    </location>
    <ligand>
        <name>Mg(2+)</name>
        <dbReference type="ChEBI" id="CHEBI:18420"/>
        <label>1</label>
    </ligand>
</feature>
<protein>
    <recommendedName>
        <fullName evidence="8 14">3,4-dihydroxy-2-butanone 4-phosphate synthase</fullName>
        <shortName evidence="14 15">DHBP synthase</shortName>
        <ecNumber evidence="7 14">4.1.99.12</ecNumber>
    </recommendedName>
</protein>
<feature type="binding site" evidence="14">
    <location>
        <position position="147"/>
    </location>
    <ligand>
        <name>Mg(2+)</name>
        <dbReference type="ChEBI" id="CHEBI:18420"/>
        <label>2</label>
    </ligand>
</feature>
<accession>A0A6M5YBG0</accession>
<comment type="subunit">
    <text evidence="14 15">Homodimer.</text>
</comment>
<dbReference type="PANTHER" id="PTHR21327">
    <property type="entry name" value="GTP CYCLOHYDROLASE II-RELATED"/>
    <property type="match status" value="1"/>
</dbReference>
<evidence type="ECO:0000313" key="16">
    <source>
        <dbReference type="EMBL" id="QJW91279.1"/>
    </source>
</evidence>
<comment type="function">
    <text evidence="3 14 15">Catalyzes the conversion of D-ribulose 5-phosphate to formate and 3,4-dihydroxy-2-butanone 4-phosphate.</text>
</comment>
<gene>
    <name evidence="14 16" type="primary">ribB</name>
    <name evidence="16" type="ORF">HNV11_18805</name>
</gene>
<feature type="site" description="Essential for catalytic activity" evidence="14">
    <location>
        <position position="130"/>
    </location>
</feature>
<dbReference type="Pfam" id="PF00926">
    <property type="entry name" value="DHBP_synthase"/>
    <property type="match status" value="1"/>
</dbReference>
<evidence type="ECO:0000256" key="10">
    <source>
        <dbReference type="ARBA" id="ARBA00022723"/>
    </source>
</evidence>
<dbReference type="GO" id="GO:0009231">
    <property type="term" value="P:riboflavin biosynthetic process"/>
    <property type="evidence" value="ECO:0007669"/>
    <property type="project" value="UniProtKB-UniRule"/>
</dbReference>
<feature type="binding site" evidence="14">
    <location>
        <begin position="30"/>
        <end position="31"/>
    </location>
    <ligand>
        <name>D-ribulose 5-phosphate</name>
        <dbReference type="ChEBI" id="CHEBI:58121"/>
    </ligand>
</feature>
<evidence type="ECO:0000256" key="6">
    <source>
        <dbReference type="ARBA" id="ARBA00008976"/>
    </source>
</evidence>
<dbReference type="GO" id="GO:0005829">
    <property type="term" value="C:cytosol"/>
    <property type="evidence" value="ECO:0007669"/>
    <property type="project" value="TreeGrafter"/>
</dbReference>
<comment type="similarity">
    <text evidence="6">In the C-terminal section; belongs to the GTP cyclohydrolase II family.</text>
</comment>
<dbReference type="HAMAP" id="MF_00180">
    <property type="entry name" value="RibB"/>
    <property type="match status" value="1"/>
</dbReference>
<evidence type="ECO:0000313" key="17">
    <source>
        <dbReference type="Proteomes" id="UP000502756"/>
    </source>
</evidence>
<dbReference type="AlphaFoldDB" id="A0A6M5YBG0"/>
<evidence type="ECO:0000256" key="1">
    <source>
        <dbReference type="ARBA" id="ARBA00000141"/>
    </source>
</evidence>
<dbReference type="InterPro" id="IPR000422">
    <property type="entry name" value="DHBP_synthase_RibB"/>
</dbReference>
<dbReference type="GO" id="GO:0030145">
    <property type="term" value="F:manganese ion binding"/>
    <property type="evidence" value="ECO:0007669"/>
    <property type="project" value="UniProtKB-UniRule"/>
</dbReference>
<dbReference type="Gene3D" id="3.90.870.10">
    <property type="entry name" value="DHBP synthase"/>
    <property type="match status" value="1"/>
</dbReference>
<evidence type="ECO:0000256" key="9">
    <source>
        <dbReference type="ARBA" id="ARBA00022619"/>
    </source>
</evidence>
<dbReference type="NCBIfam" id="TIGR00506">
    <property type="entry name" value="ribB"/>
    <property type="match status" value="1"/>
</dbReference>
<evidence type="ECO:0000256" key="15">
    <source>
        <dbReference type="RuleBase" id="RU003843"/>
    </source>
</evidence>
<dbReference type="KEGG" id="stae:HNV11_18805"/>
<feature type="site" description="Essential for catalytic activity" evidence="14">
    <location>
        <position position="168"/>
    </location>
</feature>
<feature type="binding site" evidence="14">
    <location>
        <position position="35"/>
    </location>
    <ligand>
        <name>D-ribulose 5-phosphate</name>
        <dbReference type="ChEBI" id="CHEBI:58121"/>
    </ligand>
</feature>
<keyword evidence="17" id="KW-1185">Reference proteome</keyword>
<dbReference type="EC" id="4.1.99.12" evidence="7 14"/>
<evidence type="ECO:0000256" key="2">
    <source>
        <dbReference type="ARBA" id="ARBA00001936"/>
    </source>
</evidence>
<evidence type="ECO:0000256" key="11">
    <source>
        <dbReference type="ARBA" id="ARBA00022842"/>
    </source>
</evidence>
<dbReference type="GO" id="GO:0003935">
    <property type="term" value="F:GTP cyclohydrolase II activity"/>
    <property type="evidence" value="ECO:0007669"/>
    <property type="project" value="TreeGrafter"/>
</dbReference>
<dbReference type="UniPathway" id="UPA00275">
    <property type="reaction ID" value="UER00399"/>
</dbReference>
<dbReference type="InterPro" id="IPR017945">
    <property type="entry name" value="DHBP_synth_RibB-like_a/b_dom"/>
</dbReference>
<evidence type="ECO:0000256" key="7">
    <source>
        <dbReference type="ARBA" id="ARBA00012153"/>
    </source>
</evidence>
<comment type="cofactor">
    <cofactor evidence="2">
        <name>Mn(2+)</name>
        <dbReference type="ChEBI" id="CHEBI:29035"/>
    </cofactor>
</comment>
<sequence>MQNSLLDTIEEAIEEIRQGKIVIVVDDEDRENEGDMICAAESITPEIVNFMVTQGRGLICVSLPERRCQELDLPLMVSNNTASYKTAFTISVDLKGDDCGTGISVHDRARTIRALADPTTRPAQLGRPGHIFPLIAQAGGVLNRPGHTEAALDLALLAGFSPAGVLVEVLSADGSMARLPELRQLADRFALKVVSIKDLIAYRRSEY</sequence>
<feature type="binding site" evidence="14">
    <location>
        <position position="31"/>
    </location>
    <ligand>
        <name>Mg(2+)</name>
        <dbReference type="ChEBI" id="CHEBI:18420"/>
        <label>2</label>
    </ligand>
</feature>
<dbReference type="GO" id="GO:0008686">
    <property type="term" value="F:3,4-dihydroxy-2-butanone-4-phosphate synthase activity"/>
    <property type="evidence" value="ECO:0007669"/>
    <property type="project" value="UniProtKB-UniRule"/>
</dbReference>
<keyword evidence="13 14" id="KW-0456">Lyase</keyword>
<dbReference type="PANTHER" id="PTHR21327:SF18">
    <property type="entry name" value="3,4-DIHYDROXY-2-BUTANONE 4-PHOSPHATE SYNTHASE"/>
    <property type="match status" value="1"/>
</dbReference>
<dbReference type="FunFam" id="3.90.870.10:FF:000001">
    <property type="entry name" value="Riboflavin biosynthesis protein RibBA"/>
    <property type="match status" value="1"/>
</dbReference>
<dbReference type="GO" id="GO:0000287">
    <property type="term" value="F:magnesium ion binding"/>
    <property type="evidence" value="ECO:0007669"/>
    <property type="project" value="UniProtKB-UniRule"/>
</dbReference>
<dbReference type="EMBL" id="CP053435">
    <property type="protein sequence ID" value="QJW91279.1"/>
    <property type="molecule type" value="Genomic_DNA"/>
</dbReference>
<feature type="binding site" evidence="14">
    <location>
        <begin position="144"/>
        <end position="148"/>
    </location>
    <ligand>
        <name>D-ribulose 5-phosphate</name>
        <dbReference type="ChEBI" id="CHEBI:58121"/>
    </ligand>
</feature>
<dbReference type="SUPFAM" id="SSF55821">
    <property type="entry name" value="YrdC/RibB"/>
    <property type="match status" value="1"/>
</dbReference>
<reference evidence="16 17" key="1">
    <citation type="submission" date="2020-05" db="EMBL/GenBank/DDBJ databases">
        <title>Genome sequencing of Spirosoma sp. TS118.</title>
        <authorList>
            <person name="Lee J.-H."/>
            <person name="Jeong S."/>
            <person name="Zhao L."/>
            <person name="Jung J.-H."/>
            <person name="Kim M.-K."/>
            <person name="Lim S."/>
        </authorList>
    </citation>
    <scope>NUCLEOTIDE SEQUENCE [LARGE SCALE GENOMIC DNA]</scope>
    <source>
        <strain evidence="16 17">TS118</strain>
    </source>
</reference>